<comment type="caution">
    <text evidence="2">The sequence shown here is derived from an EMBL/GenBank/DDBJ whole genome shotgun (WGS) entry which is preliminary data.</text>
</comment>
<keyword evidence="1" id="KW-0175">Coiled coil</keyword>
<dbReference type="OrthoDB" id="4426778at2"/>
<evidence type="ECO:0000313" key="2">
    <source>
        <dbReference type="EMBL" id="KJL29938.1"/>
    </source>
</evidence>
<dbReference type="Pfam" id="PF01527">
    <property type="entry name" value="HTH_Tnp_1"/>
    <property type="match status" value="1"/>
</dbReference>
<dbReference type="SUPFAM" id="SSF46689">
    <property type="entry name" value="Homeodomain-like"/>
    <property type="match status" value="1"/>
</dbReference>
<accession>A0A0F0L9X8</accession>
<dbReference type="GO" id="GO:0006313">
    <property type="term" value="P:DNA transposition"/>
    <property type="evidence" value="ECO:0007669"/>
    <property type="project" value="InterPro"/>
</dbReference>
<proteinExistence type="predicted"/>
<reference evidence="2 3" key="1">
    <citation type="submission" date="2015-02" db="EMBL/GenBank/DDBJ databases">
        <title>Draft genome sequences of ten Microbacterium spp. with emphasis on heavy metal contaminated environments.</title>
        <authorList>
            <person name="Corretto E."/>
        </authorList>
    </citation>
    <scope>NUCLEOTIDE SEQUENCE [LARGE SCALE GENOMIC DNA]</scope>
    <source>
        <strain evidence="2 3">DSM 23848</strain>
    </source>
</reference>
<evidence type="ECO:0000313" key="3">
    <source>
        <dbReference type="Proteomes" id="UP000033448"/>
    </source>
</evidence>
<name>A0A0F0L9X8_9MICO</name>
<gene>
    <name evidence="2" type="ORF">RL72_00296</name>
</gene>
<evidence type="ECO:0000256" key="1">
    <source>
        <dbReference type="SAM" id="Coils"/>
    </source>
</evidence>
<dbReference type="InterPro" id="IPR036388">
    <property type="entry name" value="WH-like_DNA-bd_sf"/>
</dbReference>
<protein>
    <submittedName>
        <fullName evidence="2">Transposase</fullName>
    </submittedName>
</protein>
<dbReference type="PATRIC" id="fig|582680.7.peg.311"/>
<sequence>MPGPYPDEFRQRALRMLSEARPDHKTDHAAIKHVAAKLGVNPETLRLWKKRLDVDEGRQPGTSSEAQAEIKRLKKQISELEKANEILRSASVFFATELGRPSSR</sequence>
<organism evidence="2 3">
    <name type="scientific">Microbacterium azadirachtae</name>
    <dbReference type="NCBI Taxonomy" id="582680"/>
    <lineage>
        <taxon>Bacteria</taxon>
        <taxon>Bacillati</taxon>
        <taxon>Actinomycetota</taxon>
        <taxon>Actinomycetes</taxon>
        <taxon>Micrococcales</taxon>
        <taxon>Microbacteriaceae</taxon>
        <taxon>Microbacterium</taxon>
    </lineage>
</organism>
<dbReference type="GO" id="GO:0004803">
    <property type="term" value="F:transposase activity"/>
    <property type="evidence" value="ECO:0007669"/>
    <property type="project" value="InterPro"/>
</dbReference>
<dbReference type="Proteomes" id="UP000033448">
    <property type="component" value="Unassembled WGS sequence"/>
</dbReference>
<dbReference type="GO" id="GO:0003677">
    <property type="term" value="F:DNA binding"/>
    <property type="evidence" value="ECO:0007669"/>
    <property type="project" value="InterPro"/>
</dbReference>
<dbReference type="EMBL" id="JYIT01000046">
    <property type="protein sequence ID" value="KJL29938.1"/>
    <property type="molecule type" value="Genomic_DNA"/>
</dbReference>
<dbReference type="AlphaFoldDB" id="A0A0F0L9X8"/>
<dbReference type="InterPro" id="IPR002514">
    <property type="entry name" value="Transposase_8"/>
</dbReference>
<keyword evidence="3" id="KW-1185">Reference proteome</keyword>
<dbReference type="InterPro" id="IPR009057">
    <property type="entry name" value="Homeodomain-like_sf"/>
</dbReference>
<feature type="coiled-coil region" evidence="1">
    <location>
        <begin position="63"/>
        <end position="90"/>
    </location>
</feature>
<dbReference type="Gene3D" id="1.10.10.10">
    <property type="entry name" value="Winged helix-like DNA-binding domain superfamily/Winged helix DNA-binding domain"/>
    <property type="match status" value="1"/>
</dbReference>